<proteinExistence type="predicted"/>
<dbReference type="EMBL" id="PDUG01000014">
    <property type="protein sequence ID" value="PIC13247.1"/>
    <property type="molecule type" value="Genomic_DNA"/>
</dbReference>
<feature type="compositionally biased region" description="Basic and acidic residues" evidence="1">
    <location>
        <begin position="176"/>
        <end position="186"/>
    </location>
</feature>
<accession>A0A2G5SE06</accession>
<protein>
    <submittedName>
        <fullName evidence="2">Uncharacterized protein</fullName>
    </submittedName>
</protein>
<dbReference type="AlphaFoldDB" id="A0A2G5SE06"/>
<gene>
    <name evidence="2" type="ORF">B9Z55_027888</name>
</gene>
<dbReference type="Proteomes" id="UP000230233">
    <property type="component" value="Unassembled WGS sequence"/>
</dbReference>
<name>A0A2G5SE06_9PELO</name>
<reference evidence="3" key="1">
    <citation type="submission" date="2017-10" db="EMBL/GenBank/DDBJ databases">
        <title>Rapid genome shrinkage in a self-fertile nematode reveals novel sperm competition proteins.</title>
        <authorList>
            <person name="Yin D."/>
            <person name="Schwarz E.M."/>
            <person name="Thomas C.G."/>
            <person name="Felde R.L."/>
            <person name="Korf I.F."/>
            <person name="Cutter A.D."/>
            <person name="Schartner C.M."/>
            <person name="Ralston E.J."/>
            <person name="Meyer B.J."/>
            <person name="Haag E.S."/>
        </authorList>
    </citation>
    <scope>NUCLEOTIDE SEQUENCE [LARGE SCALE GENOMIC DNA]</scope>
    <source>
        <strain evidence="3">JU1422</strain>
    </source>
</reference>
<keyword evidence="3" id="KW-1185">Reference proteome</keyword>
<sequence length="186" mass="20243">MRPDGGSKENNECRVANKAGEVWTSHALKEALSMICFILKFAFIDVFEVKGNLDLNAADLEVISTSSPIFSINSNRGNVSKLSKLILEMADENILTDVQLCDPRTACLDVKEVVKEVVAKIAKMEKAAKCKYVKNGKVSQIVQKAPNQVTPSPVAVLDAKKTVEAIKANIDPPNTPKEKDPSTSED</sequence>
<feature type="region of interest" description="Disordered" evidence="1">
    <location>
        <begin position="166"/>
        <end position="186"/>
    </location>
</feature>
<comment type="caution">
    <text evidence="2">The sequence shown here is derived from an EMBL/GenBank/DDBJ whole genome shotgun (WGS) entry which is preliminary data.</text>
</comment>
<evidence type="ECO:0000313" key="3">
    <source>
        <dbReference type="Proteomes" id="UP000230233"/>
    </source>
</evidence>
<evidence type="ECO:0000256" key="1">
    <source>
        <dbReference type="SAM" id="MobiDB-lite"/>
    </source>
</evidence>
<evidence type="ECO:0000313" key="2">
    <source>
        <dbReference type="EMBL" id="PIC13247.1"/>
    </source>
</evidence>
<organism evidence="2 3">
    <name type="scientific">Caenorhabditis nigoni</name>
    <dbReference type="NCBI Taxonomy" id="1611254"/>
    <lineage>
        <taxon>Eukaryota</taxon>
        <taxon>Metazoa</taxon>
        <taxon>Ecdysozoa</taxon>
        <taxon>Nematoda</taxon>
        <taxon>Chromadorea</taxon>
        <taxon>Rhabditida</taxon>
        <taxon>Rhabditina</taxon>
        <taxon>Rhabditomorpha</taxon>
        <taxon>Rhabditoidea</taxon>
        <taxon>Rhabditidae</taxon>
        <taxon>Peloderinae</taxon>
        <taxon>Caenorhabditis</taxon>
    </lineage>
</organism>